<feature type="domain" description="CS" evidence="4">
    <location>
        <begin position="30"/>
        <end position="119"/>
    </location>
</feature>
<keyword evidence="6" id="KW-1185">Reference proteome</keyword>
<dbReference type="GO" id="GO:0051087">
    <property type="term" value="F:protein-folding chaperone binding"/>
    <property type="evidence" value="ECO:0007669"/>
    <property type="project" value="UniProtKB-ARBA"/>
</dbReference>
<sequence length="214" mass="24030">MCIVFSRSFTDQIRQLLIAGDIMCVYCVELRHPSVKWAQSSDKLFITIELPDAKDVKLKLEPEGKFFFSAKSGADNLPYEIDMDLFDKVDVNESKANVGLRNICYLIKKAESKWWNRLLKQEGKPPVFLKVDWDKWVDEDEEQDSKPGAGMDFGDFDFSNLNMGGGGGDFDGDVADNYEESDDSDAEEDNVEEVSGKKMVEEAAPAVGETKTKA</sequence>
<dbReference type="GO" id="GO:0005829">
    <property type="term" value="C:cytosol"/>
    <property type="evidence" value="ECO:0007669"/>
    <property type="project" value="TreeGrafter"/>
</dbReference>
<dbReference type="PROSITE" id="PS51203">
    <property type="entry name" value="CS"/>
    <property type="match status" value="1"/>
</dbReference>
<feature type="region of interest" description="Disordered" evidence="3">
    <location>
        <begin position="160"/>
        <end position="214"/>
    </location>
</feature>
<comment type="subunit">
    <text evidence="2">Interacts with HSP90 in an ATP-dependent manner.</text>
</comment>
<evidence type="ECO:0000313" key="5">
    <source>
        <dbReference type="EMBL" id="THG19520.1"/>
    </source>
</evidence>
<dbReference type="GO" id="GO:0005634">
    <property type="term" value="C:nucleus"/>
    <property type="evidence" value="ECO:0007669"/>
    <property type="project" value="UniProtKB-SubCell"/>
</dbReference>
<organism evidence="5 6">
    <name type="scientific">Camellia sinensis var. sinensis</name>
    <name type="common">China tea</name>
    <dbReference type="NCBI Taxonomy" id="542762"/>
    <lineage>
        <taxon>Eukaryota</taxon>
        <taxon>Viridiplantae</taxon>
        <taxon>Streptophyta</taxon>
        <taxon>Embryophyta</taxon>
        <taxon>Tracheophyta</taxon>
        <taxon>Spermatophyta</taxon>
        <taxon>Magnoliopsida</taxon>
        <taxon>eudicotyledons</taxon>
        <taxon>Gunneridae</taxon>
        <taxon>Pentapetalae</taxon>
        <taxon>asterids</taxon>
        <taxon>Ericales</taxon>
        <taxon>Theaceae</taxon>
        <taxon>Camellia</taxon>
    </lineage>
</organism>
<keyword evidence="2" id="KW-0963">Cytoplasm</keyword>
<dbReference type="Pfam" id="PF04969">
    <property type="entry name" value="CS"/>
    <property type="match status" value="1"/>
</dbReference>
<evidence type="ECO:0000259" key="4">
    <source>
        <dbReference type="PROSITE" id="PS51203"/>
    </source>
</evidence>
<evidence type="ECO:0000256" key="2">
    <source>
        <dbReference type="RuleBase" id="RU369032"/>
    </source>
</evidence>
<dbReference type="GO" id="GO:0101031">
    <property type="term" value="C:protein folding chaperone complex"/>
    <property type="evidence" value="ECO:0007669"/>
    <property type="project" value="UniProtKB-ARBA"/>
</dbReference>
<comment type="subcellular location">
    <subcellularLocation>
        <location evidence="2">Cytoplasm</location>
    </subcellularLocation>
    <subcellularLocation>
        <location evidence="2">Nucleus</location>
    </subcellularLocation>
</comment>
<evidence type="ECO:0000256" key="3">
    <source>
        <dbReference type="SAM" id="MobiDB-lite"/>
    </source>
</evidence>
<dbReference type="PANTHER" id="PTHR22932">
    <property type="entry name" value="TELOMERASE-BINDING PROTEIN P23 HSP90 CO-CHAPERONE"/>
    <property type="match status" value="1"/>
</dbReference>
<dbReference type="FunFam" id="2.60.40.790:FF:000013">
    <property type="entry name" value="Very-long-chain (3R)-3-hydroxyacyl-CoA dehydratase"/>
    <property type="match status" value="1"/>
</dbReference>
<keyword evidence="2" id="KW-0539">Nucleus</keyword>
<proteinExistence type="inferred from homology"/>
<dbReference type="InterPro" id="IPR045250">
    <property type="entry name" value="p23-like"/>
</dbReference>
<comment type="caution">
    <text evidence="5">The sequence shown here is derived from an EMBL/GenBank/DDBJ whole genome shotgun (WGS) entry which is preliminary data.</text>
</comment>
<gene>
    <name evidence="5" type="ORF">TEA_027426</name>
</gene>
<dbReference type="EMBL" id="SDRB02002381">
    <property type="protein sequence ID" value="THG19520.1"/>
    <property type="molecule type" value="Genomic_DNA"/>
</dbReference>
<dbReference type="CDD" id="cd06465">
    <property type="entry name" value="p23_hB-ind1_like"/>
    <property type="match status" value="1"/>
</dbReference>
<dbReference type="GO" id="GO:0051131">
    <property type="term" value="P:chaperone-mediated protein complex assembly"/>
    <property type="evidence" value="ECO:0007669"/>
    <property type="project" value="TreeGrafter"/>
</dbReference>
<dbReference type="Proteomes" id="UP000306102">
    <property type="component" value="Unassembled WGS sequence"/>
</dbReference>
<reference evidence="5 6" key="1">
    <citation type="journal article" date="2018" name="Proc. Natl. Acad. Sci. U.S.A.">
        <title>Draft genome sequence of Camellia sinensis var. sinensis provides insights into the evolution of the tea genome and tea quality.</title>
        <authorList>
            <person name="Wei C."/>
            <person name="Yang H."/>
            <person name="Wang S."/>
            <person name="Zhao J."/>
            <person name="Liu C."/>
            <person name="Gao L."/>
            <person name="Xia E."/>
            <person name="Lu Y."/>
            <person name="Tai Y."/>
            <person name="She G."/>
            <person name="Sun J."/>
            <person name="Cao H."/>
            <person name="Tong W."/>
            <person name="Gao Q."/>
            <person name="Li Y."/>
            <person name="Deng W."/>
            <person name="Jiang X."/>
            <person name="Wang W."/>
            <person name="Chen Q."/>
            <person name="Zhang S."/>
            <person name="Li H."/>
            <person name="Wu J."/>
            <person name="Wang P."/>
            <person name="Li P."/>
            <person name="Shi C."/>
            <person name="Zheng F."/>
            <person name="Jian J."/>
            <person name="Huang B."/>
            <person name="Shan D."/>
            <person name="Shi M."/>
            <person name="Fang C."/>
            <person name="Yue Y."/>
            <person name="Li F."/>
            <person name="Li D."/>
            <person name="Wei S."/>
            <person name="Han B."/>
            <person name="Jiang C."/>
            <person name="Yin Y."/>
            <person name="Xia T."/>
            <person name="Zhang Z."/>
            <person name="Bennetzen J.L."/>
            <person name="Zhao S."/>
            <person name="Wan X."/>
        </authorList>
    </citation>
    <scope>NUCLEOTIDE SEQUENCE [LARGE SCALE GENOMIC DNA]</scope>
    <source>
        <strain evidence="6">cv. Shuchazao</strain>
        <tissue evidence="5">Leaf</tissue>
    </source>
</reference>
<keyword evidence="2" id="KW-0143">Chaperone</keyword>
<evidence type="ECO:0000256" key="1">
    <source>
        <dbReference type="ARBA" id="ARBA00025733"/>
    </source>
</evidence>
<dbReference type="InterPro" id="IPR008978">
    <property type="entry name" value="HSP20-like_chaperone"/>
</dbReference>
<dbReference type="SUPFAM" id="SSF49764">
    <property type="entry name" value="HSP20-like chaperones"/>
    <property type="match status" value="1"/>
</dbReference>
<dbReference type="GO" id="GO:0006457">
    <property type="term" value="P:protein folding"/>
    <property type="evidence" value="ECO:0007669"/>
    <property type="project" value="TreeGrafter"/>
</dbReference>
<dbReference type="PANTHER" id="PTHR22932:SF11">
    <property type="entry name" value="CO-CHAPERONE PROTEIN P23"/>
    <property type="match status" value="1"/>
</dbReference>
<dbReference type="AlphaFoldDB" id="A0A4S4ERR6"/>
<name>A0A4S4ERR6_CAMSN</name>
<accession>A0A4S4ERR6</accession>
<dbReference type="InterPro" id="IPR007052">
    <property type="entry name" value="CS_dom"/>
</dbReference>
<feature type="compositionally biased region" description="Acidic residues" evidence="3">
    <location>
        <begin position="170"/>
        <end position="192"/>
    </location>
</feature>
<evidence type="ECO:0000313" key="6">
    <source>
        <dbReference type="Proteomes" id="UP000306102"/>
    </source>
</evidence>
<dbReference type="STRING" id="542762.A0A4S4ERR6"/>
<dbReference type="Gene3D" id="2.60.40.790">
    <property type="match status" value="1"/>
</dbReference>
<comment type="similarity">
    <text evidence="1 2">Belongs to the p23/wos2 family.</text>
</comment>
<dbReference type="GO" id="GO:0051879">
    <property type="term" value="F:Hsp90 protein binding"/>
    <property type="evidence" value="ECO:0007669"/>
    <property type="project" value="UniProtKB-UniRule"/>
</dbReference>
<protein>
    <recommendedName>
        <fullName evidence="2">Co-chaperone protein p23</fullName>
    </recommendedName>
</protein>
<dbReference type="GO" id="GO:0009408">
    <property type="term" value="P:response to heat"/>
    <property type="evidence" value="ECO:0007669"/>
    <property type="project" value="UniProtKB-ARBA"/>
</dbReference>
<comment type="function">
    <text evidence="2">Acts as a co-chaperone for HSP90.</text>
</comment>